<protein>
    <submittedName>
        <fullName evidence="2">Uncharacterized protein</fullName>
    </submittedName>
</protein>
<proteinExistence type="predicted"/>
<evidence type="ECO:0000313" key="2">
    <source>
        <dbReference type="WBParaSite" id="nRc.2.0.1.t36171-RA"/>
    </source>
</evidence>
<dbReference type="AlphaFoldDB" id="A0A915KDN0"/>
<dbReference type="Proteomes" id="UP000887565">
    <property type="component" value="Unplaced"/>
</dbReference>
<name>A0A915KDN0_ROMCU</name>
<evidence type="ECO:0000313" key="1">
    <source>
        <dbReference type="Proteomes" id="UP000887565"/>
    </source>
</evidence>
<sequence length="62" mass="6665">MACHSIELYFSLKKSRTKPDSAVGGLVVETLGVVDLFIRDNLFLVGENDGVRAVGTGVRSII</sequence>
<dbReference type="WBParaSite" id="nRc.2.0.1.t36171-RA">
    <property type="protein sequence ID" value="nRc.2.0.1.t36171-RA"/>
    <property type="gene ID" value="nRc.2.0.1.g36171"/>
</dbReference>
<keyword evidence="1" id="KW-1185">Reference proteome</keyword>
<accession>A0A915KDN0</accession>
<organism evidence="1 2">
    <name type="scientific">Romanomermis culicivorax</name>
    <name type="common">Nematode worm</name>
    <dbReference type="NCBI Taxonomy" id="13658"/>
    <lineage>
        <taxon>Eukaryota</taxon>
        <taxon>Metazoa</taxon>
        <taxon>Ecdysozoa</taxon>
        <taxon>Nematoda</taxon>
        <taxon>Enoplea</taxon>
        <taxon>Dorylaimia</taxon>
        <taxon>Mermithida</taxon>
        <taxon>Mermithoidea</taxon>
        <taxon>Mermithidae</taxon>
        <taxon>Romanomermis</taxon>
    </lineage>
</organism>
<reference evidence="2" key="1">
    <citation type="submission" date="2022-11" db="UniProtKB">
        <authorList>
            <consortium name="WormBaseParasite"/>
        </authorList>
    </citation>
    <scope>IDENTIFICATION</scope>
</reference>